<organism evidence="3">
    <name type="scientific">hydrothermal vent metagenome</name>
    <dbReference type="NCBI Taxonomy" id="652676"/>
    <lineage>
        <taxon>unclassified sequences</taxon>
        <taxon>metagenomes</taxon>
        <taxon>ecological metagenomes</taxon>
    </lineage>
</organism>
<dbReference type="InterPro" id="IPR000653">
    <property type="entry name" value="DegT/StrS_aminotransferase"/>
</dbReference>
<keyword evidence="3" id="KW-0808">Transferase</keyword>
<dbReference type="Gene3D" id="3.90.1150.10">
    <property type="entry name" value="Aspartate Aminotransferase, domain 1"/>
    <property type="match status" value="1"/>
</dbReference>
<keyword evidence="3" id="KW-0032">Aminotransferase</keyword>
<evidence type="ECO:0000256" key="1">
    <source>
        <dbReference type="ARBA" id="ARBA00022898"/>
    </source>
</evidence>
<dbReference type="PANTHER" id="PTHR30244">
    <property type="entry name" value="TRANSAMINASE"/>
    <property type="match status" value="1"/>
</dbReference>
<dbReference type="EMBL" id="UOGF01000060">
    <property type="protein sequence ID" value="VAX30338.1"/>
    <property type="molecule type" value="Genomic_DNA"/>
</dbReference>
<dbReference type="SUPFAM" id="SSF53383">
    <property type="entry name" value="PLP-dependent transferases"/>
    <property type="match status" value="1"/>
</dbReference>
<reference evidence="3" key="1">
    <citation type="submission" date="2018-06" db="EMBL/GenBank/DDBJ databases">
        <authorList>
            <person name="Zhirakovskaya E."/>
        </authorList>
    </citation>
    <scope>NUCLEOTIDE SEQUENCE</scope>
</reference>
<dbReference type="GO" id="GO:0000271">
    <property type="term" value="P:polysaccharide biosynthetic process"/>
    <property type="evidence" value="ECO:0007669"/>
    <property type="project" value="TreeGrafter"/>
</dbReference>
<dbReference type="Pfam" id="PF01041">
    <property type="entry name" value="DegT_DnrJ_EryC1"/>
    <property type="match status" value="1"/>
</dbReference>
<comment type="similarity">
    <text evidence="2">Belongs to the DegT/DnrJ/EryC1 family.</text>
</comment>
<dbReference type="Gene3D" id="3.40.640.10">
    <property type="entry name" value="Type I PLP-dependent aspartate aminotransferase-like (Major domain)"/>
    <property type="match status" value="1"/>
</dbReference>
<dbReference type="PIRSF" id="PIRSF000390">
    <property type="entry name" value="PLP_StrS"/>
    <property type="match status" value="1"/>
</dbReference>
<dbReference type="GO" id="GO:0030170">
    <property type="term" value="F:pyridoxal phosphate binding"/>
    <property type="evidence" value="ECO:0007669"/>
    <property type="project" value="UniProtKB-ARBA"/>
</dbReference>
<dbReference type="FunFam" id="3.40.640.10:FF:000089">
    <property type="entry name" value="Aminotransferase, DegT/DnrJ/EryC1/StrS family"/>
    <property type="match status" value="1"/>
</dbReference>
<dbReference type="AlphaFoldDB" id="A0A3B1D2U7"/>
<protein>
    <submittedName>
        <fullName evidence="3">GDP-2-acetamido-2,6-dideoxy-alpha-D-xylo-hexos-4-ulose aminotransferase [PLP]</fullName>
    </submittedName>
</protein>
<dbReference type="InterPro" id="IPR015424">
    <property type="entry name" value="PyrdxlP-dep_Trfase"/>
</dbReference>
<evidence type="ECO:0000256" key="2">
    <source>
        <dbReference type="ARBA" id="ARBA00037999"/>
    </source>
</evidence>
<sequence length="379" mass="42252">MKVPLLDLKAHHAPIKDEIFSVFEAVFKSQYFILGPEVKDLEKKIAAYCQTEFAVGVSSGTDALLLALMALDIGAGDEVITTPYTFFATAGVIARVGAKPVFVDIDPVTYNIDPEKIEAAITPRTKLIIPVHLYGQVANMAPILDIAERHGLKVVEDAAQAIGAEDAEGKRAGRFGDMGCFSFFPSKNLGAMGDGGIISIKDAALADKVRKMRVHGGHPKYYHKMIGGNFRLDSIQAGIVGVKLKYLDGWTKRRQENAKHYAELFEKRALIQDGFLSLPQAVYEKSAVSHYHIYNQFILRVKDRDALRAFLIKEEIGAEIYYPVPLHLQECFSDLSYKKGDFPESEKAAMETLALPIYPELNLKMQEFVVDTIDRFYRK</sequence>
<dbReference type="InterPro" id="IPR015421">
    <property type="entry name" value="PyrdxlP-dep_Trfase_major"/>
</dbReference>
<name>A0A3B1D2U7_9ZZZZ</name>
<evidence type="ECO:0000313" key="3">
    <source>
        <dbReference type="EMBL" id="VAX30338.1"/>
    </source>
</evidence>
<accession>A0A3B1D2U7</accession>
<proteinExistence type="inferred from homology"/>
<dbReference type="GO" id="GO:0008483">
    <property type="term" value="F:transaminase activity"/>
    <property type="evidence" value="ECO:0007669"/>
    <property type="project" value="UniProtKB-KW"/>
</dbReference>
<dbReference type="InterPro" id="IPR015422">
    <property type="entry name" value="PyrdxlP-dep_Trfase_small"/>
</dbReference>
<keyword evidence="1" id="KW-0663">Pyridoxal phosphate</keyword>
<dbReference type="CDD" id="cd00616">
    <property type="entry name" value="AHBA_syn"/>
    <property type="match status" value="1"/>
</dbReference>
<gene>
    <name evidence="3" type="ORF">MNBD_NITROSPIRAE01-660</name>
</gene>
<dbReference type="PANTHER" id="PTHR30244:SF36">
    <property type="entry name" value="3-OXO-GLUCOSE-6-PHOSPHATE:GLUTAMATE AMINOTRANSFERASE"/>
    <property type="match status" value="1"/>
</dbReference>